<name>A0A0W0GKZ0_9CHLR</name>
<dbReference type="Proteomes" id="UP000053947">
    <property type="component" value="Unassembled WGS sequence"/>
</dbReference>
<sequence>MTDYTRDWMLFLAGAIGFGIIVVVLAVRTPEYRALGIAFFALLALFGLSMGIGDGFGLGSWMLIYLGILGILALVFFKPVKKVK</sequence>
<evidence type="ECO:0000313" key="2">
    <source>
        <dbReference type="EMBL" id="KTB49227.1"/>
    </source>
</evidence>
<gene>
    <name evidence="2" type="ORF">DEALK_01390</name>
</gene>
<feature type="transmembrane region" description="Helical" evidence="1">
    <location>
        <begin position="6"/>
        <end position="27"/>
    </location>
</feature>
<dbReference type="RefSeq" id="WP_144437045.1">
    <property type="nucleotide sequence ID" value="NZ_KQ758903.1"/>
</dbReference>
<feature type="transmembrane region" description="Helical" evidence="1">
    <location>
        <begin position="34"/>
        <end position="52"/>
    </location>
</feature>
<dbReference type="AlphaFoldDB" id="A0A0W0GKZ0"/>
<keyword evidence="1" id="KW-0472">Membrane</keyword>
<keyword evidence="1" id="KW-0812">Transmembrane</keyword>
<dbReference type="STRING" id="1217799.DEALK_01390"/>
<feature type="transmembrane region" description="Helical" evidence="1">
    <location>
        <begin position="58"/>
        <end position="77"/>
    </location>
</feature>
<accession>A0A0W0GKZ0</accession>
<evidence type="ECO:0000313" key="3">
    <source>
        <dbReference type="Proteomes" id="UP000053947"/>
    </source>
</evidence>
<evidence type="ECO:0000256" key="1">
    <source>
        <dbReference type="SAM" id="Phobius"/>
    </source>
</evidence>
<keyword evidence="1" id="KW-1133">Transmembrane helix</keyword>
<dbReference type="EMBL" id="LFDV01000001">
    <property type="protein sequence ID" value="KTB49227.1"/>
    <property type="molecule type" value="Genomic_DNA"/>
</dbReference>
<organism evidence="2 3">
    <name type="scientific">Dehalogenimonas alkenigignens</name>
    <dbReference type="NCBI Taxonomy" id="1217799"/>
    <lineage>
        <taxon>Bacteria</taxon>
        <taxon>Bacillati</taxon>
        <taxon>Chloroflexota</taxon>
        <taxon>Dehalococcoidia</taxon>
        <taxon>Dehalococcoidales</taxon>
        <taxon>Dehalococcoidaceae</taxon>
        <taxon>Dehalogenimonas</taxon>
    </lineage>
</organism>
<proteinExistence type="predicted"/>
<protein>
    <submittedName>
        <fullName evidence="2">Uncharacterized protein</fullName>
    </submittedName>
</protein>
<keyword evidence="3" id="KW-1185">Reference proteome</keyword>
<comment type="caution">
    <text evidence="2">The sequence shown here is derived from an EMBL/GenBank/DDBJ whole genome shotgun (WGS) entry which is preliminary data.</text>
</comment>
<reference evidence="2 3" key="1">
    <citation type="submission" date="2015-06" db="EMBL/GenBank/DDBJ databases">
        <title>Genome sequence of the organohalide-respiring Dehalogenimonas alkenigignens type strain (IP3-3T).</title>
        <authorList>
            <person name="Key T.A."/>
            <person name="Richmond D.P."/>
            <person name="Bowman K.S."/>
            <person name="Cho Y.-J."/>
            <person name="Chun J."/>
            <person name="da Costa M.S."/>
            <person name="Rainey F.A."/>
            <person name="Moe W.M."/>
        </authorList>
    </citation>
    <scope>NUCLEOTIDE SEQUENCE [LARGE SCALE GENOMIC DNA]</scope>
    <source>
        <strain evidence="2 3">IP3-3</strain>
    </source>
</reference>